<organism evidence="3 4">
    <name type="scientific">Micromonospora zhanjiangensis</name>
    <dbReference type="NCBI Taxonomy" id="1522057"/>
    <lineage>
        <taxon>Bacteria</taxon>
        <taxon>Bacillati</taxon>
        <taxon>Actinomycetota</taxon>
        <taxon>Actinomycetes</taxon>
        <taxon>Micromonosporales</taxon>
        <taxon>Micromonosporaceae</taxon>
        <taxon>Micromonospora</taxon>
    </lineage>
</organism>
<comment type="caution">
    <text evidence="3">The sequence shown here is derived from an EMBL/GenBank/DDBJ whole genome shotgun (WGS) entry which is preliminary data.</text>
</comment>
<evidence type="ECO:0000313" key="3">
    <source>
        <dbReference type="EMBL" id="MFC4109225.1"/>
    </source>
</evidence>
<sequence length="51" mass="5556">MTDPTPYTNPYSGPTRTGQTGRLWGSWLLVAVLLGYGVVQTLITAANLFTR</sequence>
<gene>
    <name evidence="3" type="ORF">ACFOX0_25250</name>
</gene>
<evidence type="ECO:0000256" key="1">
    <source>
        <dbReference type="SAM" id="MobiDB-lite"/>
    </source>
</evidence>
<feature type="region of interest" description="Disordered" evidence="1">
    <location>
        <begin position="1"/>
        <end position="20"/>
    </location>
</feature>
<reference evidence="4" key="1">
    <citation type="journal article" date="2019" name="Int. J. Syst. Evol. Microbiol.">
        <title>The Global Catalogue of Microorganisms (GCM) 10K type strain sequencing project: providing services to taxonomists for standard genome sequencing and annotation.</title>
        <authorList>
            <consortium name="The Broad Institute Genomics Platform"/>
            <consortium name="The Broad Institute Genome Sequencing Center for Infectious Disease"/>
            <person name="Wu L."/>
            <person name="Ma J."/>
        </authorList>
    </citation>
    <scope>NUCLEOTIDE SEQUENCE [LARGE SCALE GENOMIC DNA]</scope>
    <source>
        <strain evidence="4">2902at01</strain>
    </source>
</reference>
<accession>A0ABV8KSV6</accession>
<keyword evidence="4" id="KW-1185">Reference proteome</keyword>
<evidence type="ECO:0000256" key="2">
    <source>
        <dbReference type="SAM" id="Phobius"/>
    </source>
</evidence>
<keyword evidence="2" id="KW-0472">Membrane</keyword>
<dbReference type="Proteomes" id="UP001595868">
    <property type="component" value="Unassembled WGS sequence"/>
</dbReference>
<protein>
    <submittedName>
        <fullName evidence="3">Uncharacterized protein</fullName>
    </submittedName>
</protein>
<dbReference type="EMBL" id="JBHSBN010000022">
    <property type="protein sequence ID" value="MFC4109225.1"/>
    <property type="molecule type" value="Genomic_DNA"/>
</dbReference>
<keyword evidence="2" id="KW-0812">Transmembrane</keyword>
<name>A0ABV8KSV6_9ACTN</name>
<keyword evidence="2" id="KW-1133">Transmembrane helix</keyword>
<feature type="transmembrane region" description="Helical" evidence="2">
    <location>
        <begin position="24"/>
        <end position="49"/>
    </location>
</feature>
<dbReference type="RefSeq" id="WP_377550373.1">
    <property type="nucleotide sequence ID" value="NZ_JBHSBN010000022.1"/>
</dbReference>
<evidence type="ECO:0000313" key="4">
    <source>
        <dbReference type="Proteomes" id="UP001595868"/>
    </source>
</evidence>
<proteinExistence type="predicted"/>